<evidence type="ECO:0000313" key="4">
    <source>
        <dbReference type="EMBL" id="SNS00397.1"/>
    </source>
</evidence>
<dbReference type="EMBL" id="FZOC01000004">
    <property type="protein sequence ID" value="SNS00397.1"/>
    <property type="molecule type" value="Genomic_DNA"/>
</dbReference>
<dbReference type="AlphaFoldDB" id="A0A239AXP3"/>
<feature type="coiled-coil region" evidence="1">
    <location>
        <begin position="619"/>
        <end position="675"/>
    </location>
</feature>
<feature type="domain" description="Bacteriophage tail tape measure C-terminal" evidence="3">
    <location>
        <begin position="694"/>
        <end position="765"/>
    </location>
</feature>
<dbReference type="Proteomes" id="UP000198324">
    <property type="component" value="Unassembled WGS sequence"/>
</dbReference>
<dbReference type="OrthoDB" id="5461428at2"/>
<evidence type="ECO:0000256" key="2">
    <source>
        <dbReference type="SAM" id="MobiDB-lite"/>
    </source>
</evidence>
<name>A0A239AXP3_9BACT</name>
<organism evidence="4 5">
    <name type="scientific">Humidesulfovibrio mexicanus</name>
    <dbReference type="NCBI Taxonomy" id="147047"/>
    <lineage>
        <taxon>Bacteria</taxon>
        <taxon>Pseudomonadati</taxon>
        <taxon>Thermodesulfobacteriota</taxon>
        <taxon>Desulfovibrionia</taxon>
        <taxon>Desulfovibrionales</taxon>
        <taxon>Desulfovibrionaceae</taxon>
        <taxon>Humidesulfovibrio</taxon>
    </lineage>
</organism>
<accession>A0A239AXP3</accession>
<keyword evidence="5" id="KW-1185">Reference proteome</keyword>
<sequence length="912" mass="97512">MPDLATLDIAIKTKAVEDGVKQLDGLTAAGGRAEKSTQGLASSMSNLTGIAQRLAAAFALYKLADFTREAVQAAARYDTLGVVMNVVGRNAGYTAAEMQKYADGVRKQGITMTESRDAVIKLAQAKIDLSKAEGLARIAQDAAVIGNTNSSDAFMRLIYGVQTAQTEVLRSIGINVSFEQSYAKLAQQLHKSTSALSEQEKMQARLNAVMASGDGIAGTYAASMGTVGKLMTSLQRFWDNLKVHIGHGAQGPLADFIDGLIKKIEELDQASQAPGFRDSMTNIAGAVSSIASMSMDAAVGGAKTLVGLLGEISSWFNSISSEDKAILLGLAAGGKFGGLYGAAAGGLAGWAAGSTSTRAIIGNAWFDRQPQTSEEARALADDAKSYLDAFGSDPASASILRVMDSSYARQEEAYQKWSALADILLKQENEAGQKAKESARDADRRAWGAQYLDESGYHKRKADEEKARQEAESKRQQAVKDRPQILAAQSALAGARADNRIYDLERAGETIAVALAQLDKAYMASVASHQAKLANPSISGGVASAVRQQMAEEEKLYQKKREWTLQSGKLEQAVEQDAVNLKIANLKGLETYDLEMKQARSQRDKSLSSDNYVERSNALQVYAATLQSINEKQEQANRQARGELATLNHDLNANLQTQIEELQVLREKTKEFDKQALYDKKIEGLQAHQKGDLWYAAKNSLAEYASSAQDKFANMTTFATNFASKTEDALVGAFMGAETAFSDFAEGVLSDLIRMQVRASVTGPLFNMLSGGSNGGLFSTIGSWFGFNHGGGMVGEPTFYGQVSPLAFAGAPRFHGGGWPGLASDEVPIIAQRGERVLSREEVAAGVGSGGSSVQIVIQNYTGAQVQTKETAGSGGQRQLQVVIGEVVKGAFDSGQMDNTMSKNYGLRRKGY</sequence>
<evidence type="ECO:0000259" key="3">
    <source>
        <dbReference type="Pfam" id="PF09718"/>
    </source>
</evidence>
<dbReference type="InterPro" id="IPR006431">
    <property type="entry name" value="Phage_tape_meas_C"/>
</dbReference>
<keyword evidence="1" id="KW-0175">Coiled coil</keyword>
<evidence type="ECO:0000256" key="1">
    <source>
        <dbReference type="SAM" id="Coils"/>
    </source>
</evidence>
<feature type="region of interest" description="Disordered" evidence="2">
    <location>
        <begin position="458"/>
        <end position="482"/>
    </location>
</feature>
<gene>
    <name evidence="4" type="ORF">SAMN04488503_2292</name>
</gene>
<dbReference type="RefSeq" id="WP_089274495.1">
    <property type="nucleotide sequence ID" value="NZ_FZOC01000004.1"/>
</dbReference>
<reference evidence="4 5" key="1">
    <citation type="submission" date="2017-06" db="EMBL/GenBank/DDBJ databases">
        <authorList>
            <person name="Kim H.J."/>
            <person name="Triplett B.A."/>
        </authorList>
    </citation>
    <scope>NUCLEOTIDE SEQUENCE [LARGE SCALE GENOMIC DNA]</scope>
    <source>
        <strain evidence="4 5">DSM 13116</strain>
    </source>
</reference>
<evidence type="ECO:0000313" key="5">
    <source>
        <dbReference type="Proteomes" id="UP000198324"/>
    </source>
</evidence>
<dbReference type="Pfam" id="PF09718">
    <property type="entry name" value="Tape_meas_lam_C"/>
    <property type="match status" value="1"/>
</dbReference>
<protein>
    <submittedName>
        <fullName evidence="4">Lambda phage tail tape-measure protein (Tape_meas_lam_C)</fullName>
    </submittedName>
</protein>
<proteinExistence type="predicted"/>